<feature type="region of interest" description="Disordered" evidence="2">
    <location>
        <begin position="154"/>
        <end position="187"/>
    </location>
</feature>
<feature type="domain" description="BESS" evidence="4">
    <location>
        <begin position="221"/>
        <end position="260"/>
    </location>
</feature>
<comment type="subcellular location">
    <subcellularLocation>
        <location evidence="1">Nucleus</location>
    </subcellularLocation>
</comment>
<comment type="caution">
    <text evidence="5">The sequence shown here is derived from an EMBL/GenBank/DDBJ whole genome shotgun (WGS) entry which is preliminary data.</text>
</comment>
<dbReference type="Pfam" id="PF10545">
    <property type="entry name" value="MADF_DNA_bdg"/>
    <property type="match status" value="1"/>
</dbReference>
<dbReference type="SMART" id="SM00595">
    <property type="entry name" value="MADF"/>
    <property type="match status" value="1"/>
</dbReference>
<dbReference type="GO" id="GO:0006357">
    <property type="term" value="P:regulation of transcription by RNA polymerase II"/>
    <property type="evidence" value="ECO:0007669"/>
    <property type="project" value="TreeGrafter"/>
</dbReference>
<keyword evidence="1" id="KW-0539">Nucleus</keyword>
<dbReference type="GO" id="GO:0005634">
    <property type="term" value="C:nucleus"/>
    <property type="evidence" value="ECO:0007669"/>
    <property type="project" value="UniProtKB-SubCell"/>
</dbReference>
<feature type="domain" description="MADF" evidence="3">
    <location>
        <begin position="36"/>
        <end position="124"/>
    </location>
</feature>
<dbReference type="GO" id="GO:0005667">
    <property type="term" value="C:transcription regulator complex"/>
    <property type="evidence" value="ECO:0007669"/>
    <property type="project" value="TreeGrafter"/>
</dbReference>
<evidence type="ECO:0000256" key="1">
    <source>
        <dbReference type="PROSITE-ProRule" id="PRU00371"/>
    </source>
</evidence>
<dbReference type="Pfam" id="PF02944">
    <property type="entry name" value="BESS"/>
    <property type="match status" value="1"/>
</dbReference>
<dbReference type="AlphaFoldDB" id="A0A2A4JRU4"/>
<dbReference type="PANTHER" id="PTHR12243">
    <property type="entry name" value="MADF DOMAIN TRANSCRIPTION FACTOR"/>
    <property type="match status" value="1"/>
</dbReference>
<organism evidence="5">
    <name type="scientific">Heliothis virescens</name>
    <name type="common">Tobacco budworm moth</name>
    <dbReference type="NCBI Taxonomy" id="7102"/>
    <lineage>
        <taxon>Eukaryota</taxon>
        <taxon>Metazoa</taxon>
        <taxon>Ecdysozoa</taxon>
        <taxon>Arthropoda</taxon>
        <taxon>Hexapoda</taxon>
        <taxon>Insecta</taxon>
        <taxon>Pterygota</taxon>
        <taxon>Neoptera</taxon>
        <taxon>Endopterygota</taxon>
        <taxon>Lepidoptera</taxon>
        <taxon>Glossata</taxon>
        <taxon>Ditrysia</taxon>
        <taxon>Noctuoidea</taxon>
        <taxon>Noctuidae</taxon>
        <taxon>Heliothinae</taxon>
        <taxon>Heliothis</taxon>
    </lineage>
</organism>
<accession>A0A2A4JRU4</accession>
<evidence type="ECO:0000259" key="4">
    <source>
        <dbReference type="PROSITE" id="PS51031"/>
    </source>
</evidence>
<dbReference type="GO" id="GO:0003677">
    <property type="term" value="F:DNA binding"/>
    <property type="evidence" value="ECO:0007669"/>
    <property type="project" value="InterPro"/>
</dbReference>
<name>A0A2A4JRU4_HELVI</name>
<evidence type="ECO:0000313" key="5">
    <source>
        <dbReference type="EMBL" id="PCG74755.1"/>
    </source>
</evidence>
<feature type="compositionally biased region" description="Low complexity" evidence="2">
    <location>
        <begin position="159"/>
        <end position="177"/>
    </location>
</feature>
<proteinExistence type="predicted"/>
<evidence type="ECO:0000256" key="2">
    <source>
        <dbReference type="SAM" id="MobiDB-lite"/>
    </source>
</evidence>
<dbReference type="InterPro" id="IPR004210">
    <property type="entry name" value="BESS_motif"/>
</dbReference>
<dbReference type="PROSITE" id="PS51029">
    <property type="entry name" value="MADF"/>
    <property type="match status" value="1"/>
</dbReference>
<protein>
    <recommendedName>
        <fullName evidence="6">MADF domain-containing protein</fullName>
    </recommendedName>
</protein>
<gene>
    <name evidence="5" type="ORF">B5V51_12778</name>
</gene>
<dbReference type="PANTHER" id="PTHR12243:SF69">
    <property type="entry name" value="SI:CH73-59F11.3"/>
    <property type="match status" value="1"/>
</dbReference>
<reference evidence="5" key="1">
    <citation type="submission" date="2017-09" db="EMBL/GenBank/DDBJ databases">
        <title>Contemporary evolution of a Lepidopteran species, Heliothis virescens, in response to modern agricultural practices.</title>
        <authorList>
            <person name="Fritz M.L."/>
            <person name="Deyonke A.M."/>
            <person name="Papanicolaou A."/>
            <person name="Micinski S."/>
            <person name="Westbrook J."/>
            <person name="Gould F."/>
        </authorList>
    </citation>
    <scope>NUCLEOTIDE SEQUENCE [LARGE SCALE GENOMIC DNA]</scope>
    <source>
        <strain evidence="5">HvINT-</strain>
        <tissue evidence="5">Whole body</tissue>
    </source>
</reference>
<dbReference type="PROSITE" id="PS51031">
    <property type="entry name" value="BESS"/>
    <property type="match status" value="1"/>
</dbReference>
<sequence>MQCRASPGGERQSRRLRPSLVEPVYKFSRRIMNTETLIAEILARPPIWKSGHPQHKYKQVLKRLWEEVKVKFPNSEVGDLKKRWKNLRDTYTKELKKIKSNASSSYEPAWKYFTLLGFMKDEYMSLTADSNLDEEESVIIDNGGEDTERIFVETLNEATSPPSTRTSSPIEPSTSSSQNSRKKRQNIQDIREQYLEIERKKLKLLENDIYNYNTPVDTEKKSDDYYFLMSILPEMEKLPTVQKLRLRNKINQALLDEINVTMYGEPRADNCPLKTDIDQVSNISYTPFD</sequence>
<dbReference type="EMBL" id="NWSH01000690">
    <property type="protein sequence ID" value="PCG74755.1"/>
    <property type="molecule type" value="Genomic_DNA"/>
</dbReference>
<dbReference type="InterPro" id="IPR006578">
    <property type="entry name" value="MADF-dom"/>
</dbReference>
<evidence type="ECO:0000259" key="3">
    <source>
        <dbReference type="PROSITE" id="PS51029"/>
    </source>
</evidence>
<dbReference type="InterPro" id="IPR039353">
    <property type="entry name" value="TF_Adf1"/>
</dbReference>
<evidence type="ECO:0008006" key="6">
    <source>
        <dbReference type="Google" id="ProtNLM"/>
    </source>
</evidence>